<organism evidence="3 4">
    <name type="scientific">Imperialibacter roseus</name>
    <dbReference type="NCBI Taxonomy" id="1324217"/>
    <lineage>
        <taxon>Bacteria</taxon>
        <taxon>Pseudomonadati</taxon>
        <taxon>Bacteroidota</taxon>
        <taxon>Cytophagia</taxon>
        <taxon>Cytophagales</taxon>
        <taxon>Flammeovirgaceae</taxon>
        <taxon>Imperialibacter</taxon>
    </lineage>
</organism>
<gene>
    <name evidence="3" type="ORF">RT717_10675</name>
</gene>
<reference evidence="3 4" key="1">
    <citation type="journal article" date="2023" name="Microbiol. Resour. Announc.">
        <title>Complete Genome Sequence of Imperialibacter roseus strain P4T.</title>
        <authorList>
            <person name="Tizabi D.R."/>
            <person name="Bachvaroff T."/>
            <person name="Hill R.T."/>
        </authorList>
    </citation>
    <scope>NUCLEOTIDE SEQUENCE [LARGE SCALE GENOMIC DNA]</scope>
    <source>
        <strain evidence="3 4">P4T</strain>
    </source>
</reference>
<keyword evidence="1" id="KW-0175">Coiled coil</keyword>
<proteinExistence type="predicted"/>
<dbReference type="RefSeq" id="WP_317491721.1">
    <property type="nucleotide sequence ID" value="NZ_CP136051.1"/>
</dbReference>
<keyword evidence="2" id="KW-0472">Membrane</keyword>
<protein>
    <submittedName>
        <fullName evidence="3">Uncharacterized protein</fullName>
    </submittedName>
</protein>
<sequence>MRYLAILFFMISYSVESCGQVKVFTSHDTKMTLYRGDTVAIEADTASLLSSSVIYQINELTYKYEALLQRYNTNIGVNKRLLAQLTTTKESLEKLLDNNTEGNVQIGALNEVVARLTTLSVSLNDTNKNLEANTTDLDAMIQELKEQNKELKRQINRMGLDKFKDRLLFGTIGAAILGVVWLVAS</sequence>
<evidence type="ECO:0000256" key="1">
    <source>
        <dbReference type="SAM" id="Coils"/>
    </source>
</evidence>
<feature type="coiled-coil region" evidence="1">
    <location>
        <begin position="127"/>
        <end position="161"/>
    </location>
</feature>
<name>A0ABZ0IXJ2_9BACT</name>
<evidence type="ECO:0000256" key="2">
    <source>
        <dbReference type="SAM" id="Phobius"/>
    </source>
</evidence>
<feature type="transmembrane region" description="Helical" evidence="2">
    <location>
        <begin position="167"/>
        <end position="184"/>
    </location>
</feature>
<evidence type="ECO:0000313" key="3">
    <source>
        <dbReference type="EMBL" id="WOK09098.1"/>
    </source>
</evidence>
<dbReference type="EMBL" id="CP136051">
    <property type="protein sequence ID" value="WOK09098.1"/>
    <property type="molecule type" value="Genomic_DNA"/>
</dbReference>
<dbReference type="Proteomes" id="UP001302349">
    <property type="component" value="Chromosome"/>
</dbReference>
<keyword evidence="2" id="KW-0812">Transmembrane</keyword>
<accession>A0ABZ0IXJ2</accession>
<keyword evidence="4" id="KW-1185">Reference proteome</keyword>
<dbReference type="SUPFAM" id="SSF46579">
    <property type="entry name" value="Prefoldin"/>
    <property type="match status" value="1"/>
</dbReference>
<evidence type="ECO:0000313" key="4">
    <source>
        <dbReference type="Proteomes" id="UP001302349"/>
    </source>
</evidence>
<keyword evidence="2" id="KW-1133">Transmembrane helix</keyword>